<dbReference type="FunFam" id="3.40.50.12780:FF:000012">
    <property type="entry name" value="Non-ribosomal peptide synthetase"/>
    <property type="match status" value="1"/>
</dbReference>
<dbReference type="SUPFAM" id="SSF53474">
    <property type="entry name" value="alpha/beta-Hydrolases"/>
    <property type="match status" value="1"/>
</dbReference>
<dbReference type="PROSITE" id="PS50075">
    <property type="entry name" value="CARRIER"/>
    <property type="match status" value="1"/>
</dbReference>
<dbReference type="Gene3D" id="2.30.38.10">
    <property type="entry name" value="Luciferase, Domain 3"/>
    <property type="match status" value="1"/>
</dbReference>
<comment type="cofactor">
    <cofactor evidence="1">
        <name>pantetheine 4'-phosphate</name>
        <dbReference type="ChEBI" id="CHEBI:47942"/>
    </cofactor>
</comment>
<dbReference type="Gene3D" id="3.40.50.1820">
    <property type="entry name" value="alpha/beta hydrolase"/>
    <property type="match status" value="1"/>
</dbReference>
<dbReference type="GO" id="GO:0008610">
    <property type="term" value="P:lipid biosynthetic process"/>
    <property type="evidence" value="ECO:0007669"/>
    <property type="project" value="UniProtKB-ARBA"/>
</dbReference>
<dbReference type="EMBL" id="CP021062">
    <property type="protein sequence ID" value="ARP61243.1"/>
    <property type="molecule type" value="Genomic_DNA"/>
</dbReference>
<geneLocation type="plasmid" evidence="8 9">
    <name>poh1</name>
</geneLocation>
<dbReference type="InterPro" id="IPR010071">
    <property type="entry name" value="AA_adenyl_dom"/>
</dbReference>
<dbReference type="FunFam" id="2.30.38.10:FF:000001">
    <property type="entry name" value="Non-ribosomal peptide synthetase PvdI"/>
    <property type="match status" value="1"/>
</dbReference>
<dbReference type="Proteomes" id="UP000194143">
    <property type="component" value="Plasmid poh1"/>
</dbReference>
<dbReference type="InterPro" id="IPR001242">
    <property type="entry name" value="Condensation_dom"/>
</dbReference>
<keyword evidence="5" id="KW-0547">Nucleotide-binding</keyword>
<dbReference type="FunFam" id="3.30.300.30:FF:000010">
    <property type="entry name" value="Enterobactin synthetase component F"/>
    <property type="match status" value="1"/>
</dbReference>
<dbReference type="InterPro" id="IPR023213">
    <property type="entry name" value="CAT-like_dom_sf"/>
</dbReference>
<dbReference type="InterPro" id="IPR000873">
    <property type="entry name" value="AMP-dep_synth/lig_dom"/>
</dbReference>
<dbReference type="FunFam" id="3.40.50.980:FF:000001">
    <property type="entry name" value="Non-ribosomal peptide synthetase"/>
    <property type="match status" value="1"/>
</dbReference>
<comment type="similarity">
    <text evidence="2">Belongs to the ATP-dependent AMP-binding enzyme family.</text>
</comment>
<dbReference type="PROSITE" id="PS00455">
    <property type="entry name" value="AMP_BINDING"/>
    <property type="match status" value="1"/>
</dbReference>
<evidence type="ECO:0000313" key="8">
    <source>
        <dbReference type="EMBL" id="ARP61243.1"/>
    </source>
</evidence>
<dbReference type="SUPFAM" id="SSF47336">
    <property type="entry name" value="ACP-like"/>
    <property type="match status" value="1"/>
</dbReference>
<dbReference type="InterPro" id="IPR020845">
    <property type="entry name" value="AMP-binding_CS"/>
</dbReference>
<dbReference type="SMART" id="SM00823">
    <property type="entry name" value="PKS_PP"/>
    <property type="match status" value="1"/>
</dbReference>
<dbReference type="FunFam" id="1.10.1200.10:FF:000005">
    <property type="entry name" value="Nonribosomal peptide synthetase 1"/>
    <property type="match status" value="1"/>
</dbReference>
<accession>A0A1W6WYF6</accession>
<dbReference type="Pfam" id="PF00501">
    <property type="entry name" value="AMP-binding"/>
    <property type="match status" value="1"/>
</dbReference>
<evidence type="ECO:0000256" key="2">
    <source>
        <dbReference type="ARBA" id="ARBA00006432"/>
    </source>
</evidence>
<dbReference type="GO" id="GO:0043041">
    <property type="term" value="P:amino acid activation for nonribosomal peptide biosynthetic process"/>
    <property type="evidence" value="ECO:0007669"/>
    <property type="project" value="TreeGrafter"/>
</dbReference>
<dbReference type="NCBIfam" id="TIGR01733">
    <property type="entry name" value="AA-adenyl-dom"/>
    <property type="match status" value="1"/>
</dbReference>
<dbReference type="GO" id="GO:0005829">
    <property type="term" value="C:cytosol"/>
    <property type="evidence" value="ECO:0007669"/>
    <property type="project" value="TreeGrafter"/>
</dbReference>
<evidence type="ECO:0000256" key="6">
    <source>
        <dbReference type="ARBA" id="ARBA00022840"/>
    </source>
</evidence>
<protein>
    <submittedName>
        <fullName evidence="8">Non-ribosomal peptide synthetase</fullName>
    </submittedName>
</protein>
<dbReference type="RefSeq" id="WP_087976703.1">
    <property type="nucleotide sequence ID" value="NZ_CP021062.1"/>
</dbReference>
<dbReference type="PANTHER" id="PTHR45527:SF14">
    <property type="entry name" value="PLIPASTATIN SYNTHASE SUBUNIT B"/>
    <property type="match status" value="1"/>
</dbReference>
<dbReference type="Gene3D" id="3.30.300.30">
    <property type="match status" value="1"/>
</dbReference>
<keyword evidence="9" id="KW-1185">Reference proteome</keyword>
<keyword evidence="3" id="KW-0596">Phosphopantetheine</keyword>
<dbReference type="GO" id="GO:0031177">
    <property type="term" value="F:phosphopantetheine binding"/>
    <property type="evidence" value="ECO:0007669"/>
    <property type="project" value="InterPro"/>
</dbReference>
<dbReference type="SUPFAM" id="SSF56801">
    <property type="entry name" value="Acetyl-CoA synthetase-like"/>
    <property type="match status" value="1"/>
</dbReference>
<dbReference type="InterPro" id="IPR025110">
    <property type="entry name" value="AMP-bd_C"/>
</dbReference>
<keyword evidence="8" id="KW-0614">Plasmid</keyword>
<dbReference type="InterPro" id="IPR009081">
    <property type="entry name" value="PP-bd_ACP"/>
</dbReference>
<dbReference type="PANTHER" id="PTHR45527">
    <property type="entry name" value="NONRIBOSOMAL PEPTIDE SYNTHETASE"/>
    <property type="match status" value="1"/>
</dbReference>
<evidence type="ECO:0000259" key="7">
    <source>
        <dbReference type="PROSITE" id="PS50075"/>
    </source>
</evidence>
<dbReference type="Gene3D" id="1.10.1200.10">
    <property type="entry name" value="ACP-like"/>
    <property type="match status" value="1"/>
</dbReference>
<feature type="domain" description="Carrier" evidence="7">
    <location>
        <begin position="1013"/>
        <end position="1088"/>
    </location>
</feature>
<dbReference type="Gene3D" id="3.30.559.10">
    <property type="entry name" value="Chloramphenicol acetyltransferase-like domain"/>
    <property type="match status" value="1"/>
</dbReference>
<dbReference type="Gene3D" id="3.30.559.30">
    <property type="entry name" value="Nonribosomal peptide synthetase, condensation domain"/>
    <property type="match status" value="1"/>
</dbReference>
<reference evidence="8 9" key="1">
    <citation type="submission" date="2017-04" db="EMBL/GenBank/DDBJ databases">
        <title>Complete Genome Sequence of Bacillus thuringiensis type Strain ATCC 10792.</title>
        <authorList>
            <person name="Oh D.-H."/>
            <person name="Park B.-J."/>
            <person name="Shuai W."/>
            <person name="Chelliah R."/>
        </authorList>
    </citation>
    <scope>NUCLEOTIDE SEQUENCE [LARGE SCALE GENOMIC DNA]</scope>
    <source>
        <strain evidence="8 9">ATCC 10792</strain>
        <plasmid evidence="8 9">poh1</plasmid>
    </source>
</reference>
<keyword evidence="4" id="KW-0597">Phosphoprotein</keyword>
<dbReference type="Gene3D" id="3.40.50.980">
    <property type="match status" value="2"/>
</dbReference>
<dbReference type="GO" id="GO:0003824">
    <property type="term" value="F:catalytic activity"/>
    <property type="evidence" value="ECO:0007669"/>
    <property type="project" value="InterPro"/>
</dbReference>
<gene>
    <name evidence="8" type="ORF">CAB88_29920</name>
</gene>
<name>A0A1W6WYF6_BACTU</name>
<dbReference type="Pfam" id="PF00550">
    <property type="entry name" value="PP-binding"/>
    <property type="match status" value="1"/>
</dbReference>
<keyword evidence="6" id="KW-0067">ATP-binding</keyword>
<organism evidence="8 9">
    <name type="scientific">Bacillus thuringiensis</name>
    <dbReference type="NCBI Taxonomy" id="1428"/>
    <lineage>
        <taxon>Bacteria</taxon>
        <taxon>Bacillati</taxon>
        <taxon>Bacillota</taxon>
        <taxon>Bacilli</taxon>
        <taxon>Bacillales</taxon>
        <taxon>Bacillaceae</taxon>
        <taxon>Bacillus</taxon>
        <taxon>Bacillus cereus group</taxon>
    </lineage>
</organism>
<evidence type="ECO:0000256" key="5">
    <source>
        <dbReference type="ARBA" id="ARBA00022741"/>
    </source>
</evidence>
<dbReference type="GO" id="GO:0044550">
    <property type="term" value="P:secondary metabolite biosynthetic process"/>
    <property type="evidence" value="ECO:0007669"/>
    <property type="project" value="UniProtKB-ARBA"/>
</dbReference>
<dbReference type="SUPFAM" id="SSF52777">
    <property type="entry name" value="CoA-dependent acyltransferases"/>
    <property type="match status" value="2"/>
</dbReference>
<evidence type="ECO:0000256" key="1">
    <source>
        <dbReference type="ARBA" id="ARBA00001957"/>
    </source>
</evidence>
<dbReference type="CDD" id="cd19531">
    <property type="entry name" value="LCL_NRPS-like"/>
    <property type="match status" value="1"/>
</dbReference>
<dbReference type="InterPro" id="IPR045851">
    <property type="entry name" value="AMP-bd_C_sf"/>
</dbReference>
<dbReference type="FunFam" id="3.30.559.10:FF:000012">
    <property type="entry name" value="Non-ribosomal peptide synthetase"/>
    <property type="match status" value="1"/>
</dbReference>
<dbReference type="Pfam" id="PF00975">
    <property type="entry name" value="Thioesterase"/>
    <property type="match status" value="1"/>
</dbReference>
<dbReference type="InterPro" id="IPR029058">
    <property type="entry name" value="AB_hydrolase_fold"/>
</dbReference>
<dbReference type="InterPro" id="IPR001031">
    <property type="entry name" value="Thioesterase"/>
</dbReference>
<evidence type="ECO:0000313" key="9">
    <source>
        <dbReference type="Proteomes" id="UP000194143"/>
    </source>
</evidence>
<dbReference type="CDD" id="cd05930">
    <property type="entry name" value="A_NRPS"/>
    <property type="match status" value="1"/>
</dbReference>
<dbReference type="InterPro" id="IPR020806">
    <property type="entry name" value="PKS_PP-bd"/>
</dbReference>
<dbReference type="InterPro" id="IPR036736">
    <property type="entry name" value="ACP-like_sf"/>
</dbReference>
<dbReference type="GO" id="GO:0005524">
    <property type="term" value="F:ATP binding"/>
    <property type="evidence" value="ECO:0007669"/>
    <property type="project" value="UniProtKB-KW"/>
</dbReference>
<dbReference type="Pfam" id="PF00668">
    <property type="entry name" value="Condensation"/>
    <property type="match status" value="1"/>
</dbReference>
<dbReference type="Pfam" id="PF13193">
    <property type="entry name" value="AMP-binding_C"/>
    <property type="match status" value="1"/>
</dbReference>
<proteinExistence type="inferred from homology"/>
<sequence length="1376" mass="157471">MERKEDLFAKLESLSPEKKKFLMDRLKRNSPKNIMKKRMESDLPVLSFAQQRLWFFDQLEPGSSTYNMPFLLKIEGDFDINVFEKSLNEIIQRHEILRTTFLLMDEQPIQIVNPNLSIKVKYVDLRAYSKEERQKISDEQIKKVAKKPFNLEIGPLVRANIWQVEEKEYWMLLNMHHIVGDGWSVGILIQEISKVYNAFIKGNNSPLLPLTMQYADFSIWQKGWLKGSKQQEQLNYWKKQLSGNLPVLDLPRDFSRPNKATYNGDEEYITIPKGLVEKLRTLSQQEGGTLYMLLLAAYNILLYKYSKQEDIIVGTPIANRNHLEIEPLIGFFVNTLALRTRVRKDMCFRELLQEVKQTCLGAYSNQDIPFENIVAEIVPERQSNSSVLFQTVFALEKQTQNIIEMSGVKVRPEKLNINVAKFDLTLSMIEEEDKVSGTFNYNTSLFRKSTIQRISKHYLSILEQVIENPNIKLNQLSLINKEELNQIIKRKHNVINNLQIDTTLPELFEEQVKKVPNNIAVQYGDASLTYDELNKKSNQLAQYLKGQGVGPEVMVGISMERSLDLIIGIFGVLKAGGAYVPIDPNAPSARIHYMLEDSMVPIVLSHQGLSNRIHKDKVKVICLDTDWNEIEKMRTSDLIGEVQVHNLAYVIYTSGSTGKPKGVMVPHRGLTNYLNWCTQNYYKGNGGQGSLVLSSISFDLTITGMLSPLCIGETVVLFPEGLDLEELGRWVRKRKYSVIKLTPAHLELLSHQVSEEDAAFCTDTFVVGGEPLLAKHVDFWVKHAPNTVIINEYGPTEAVVGCTNYIVKPGENYSKSIPIGKPIFNTEMYVLDTSLQPVPIGVHGELYIGGVGLAKGYYKRPELTAERFINSPFDSNEEQKLYKTGDIVRYLPNGNLEYIDRIDQQVKLRGFRIELGEIETILNQYSKIREGIVLVREDIPGDKRLVGYIIGDDLTADEVEKLSNYMSEQLPDYMVPSAFVLLEKIPLTINGKADKEALPAPDMSLIKRTEYIEPKTDIEKKLVEIWEELLGYSGISVYDNFFGIGGHSLLAVQLMSKIKKTFNVKIPLTVIFQSGTIAALAKQIDRNKIYKVNNSIVPLQPKGNKRPIFFVHPIGGHIISYFELAKYLGVKRPFYAFQSLGLESEETILTNIKEMANFYIKEMQNVQEEGPYIIGGWSFGGVVAFEMARQLVEKGIKVEAIILLDTWAPDIYNDSSEWDDLAVFMNDLMKQYNLEVSEELILGYKNLSMQDERIRYVISYLKNHSKFKQDIQVEDLEKMIQVFQTNLNAYRSYQPEKLDQDILLFTANHSHKENNHAEDDTLFWGKYVQKELKVIELNATHYSMMQSAHAEDIAYHIDIFLEEISKKLYNSSSNLN</sequence>
<evidence type="ECO:0000256" key="4">
    <source>
        <dbReference type="ARBA" id="ARBA00022553"/>
    </source>
</evidence>
<evidence type="ECO:0000256" key="3">
    <source>
        <dbReference type="ARBA" id="ARBA00022450"/>
    </source>
</evidence>